<evidence type="ECO:0000313" key="2">
    <source>
        <dbReference type="EMBL" id="KAL0170848.1"/>
    </source>
</evidence>
<evidence type="ECO:0000256" key="1">
    <source>
        <dbReference type="SAM" id="MobiDB-lite"/>
    </source>
</evidence>
<evidence type="ECO:0000313" key="3">
    <source>
        <dbReference type="Proteomes" id="UP001529510"/>
    </source>
</evidence>
<name>A0ABD0P9T2_CIRMR</name>
<dbReference type="AlphaFoldDB" id="A0ABD0P9T2"/>
<sequence length="62" mass="7035">VMGLPAGQCPKTQFKKHSEMVTNKVLESCEMASNETPVERSQNSSWERHPSNLNDLEQFAKE</sequence>
<protein>
    <recommendedName>
        <fullName evidence="4">Prolactin receptor</fullName>
    </recommendedName>
</protein>
<feature type="non-terminal residue" evidence="2">
    <location>
        <position position="1"/>
    </location>
</feature>
<reference evidence="2 3" key="1">
    <citation type="submission" date="2024-05" db="EMBL/GenBank/DDBJ databases">
        <title>Genome sequencing and assembly of Indian major carp, Cirrhinus mrigala (Hamilton, 1822).</title>
        <authorList>
            <person name="Mohindra V."/>
            <person name="Chowdhury L.M."/>
            <person name="Lal K."/>
            <person name="Jena J.K."/>
        </authorList>
    </citation>
    <scope>NUCLEOTIDE SEQUENCE [LARGE SCALE GENOMIC DNA]</scope>
    <source>
        <strain evidence="2">CM1030</strain>
        <tissue evidence="2">Blood</tissue>
    </source>
</reference>
<proteinExistence type="predicted"/>
<feature type="compositionally biased region" description="Polar residues" evidence="1">
    <location>
        <begin position="32"/>
        <end position="55"/>
    </location>
</feature>
<feature type="non-terminal residue" evidence="2">
    <location>
        <position position="62"/>
    </location>
</feature>
<accession>A0ABD0P9T2</accession>
<gene>
    <name evidence="2" type="ORF">M9458_035444</name>
</gene>
<dbReference type="EMBL" id="JAMKFB020000017">
    <property type="protein sequence ID" value="KAL0170848.1"/>
    <property type="molecule type" value="Genomic_DNA"/>
</dbReference>
<evidence type="ECO:0008006" key="4">
    <source>
        <dbReference type="Google" id="ProtNLM"/>
    </source>
</evidence>
<comment type="caution">
    <text evidence="2">The sequence shown here is derived from an EMBL/GenBank/DDBJ whole genome shotgun (WGS) entry which is preliminary data.</text>
</comment>
<dbReference type="Proteomes" id="UP001529510">
    <property type="component" value="Unassembled WGS sequence"/>
</dbReference>
<keyword evidence="3" id="KW-1185">Reference proteome</keyword>
<feature type="region of interest" description="Disordered" evidence="1">
    <location>
        <begin position="32"/>
        <end position="62"/>
    </location>
</feature>
<organism evidence="2 3">
    <name type="scientific">Cirrhinus mrigala</name>
    <name type="common">Mrigala</name>
    <dbReference type="NCBI Taxonomy" id="683832"/>
    <lineage>
        <taxon>Eukaryota</taxon>
        <taxon>Metazoa</taxon>
        <taxon>Chordata</taxon>
        <taxon>Craniata</taxon>
        <taxon>Vertebrata</taxon>
        <taxon>Euteleostomi</taxon>
        <taxon>Actinopterygii</taxon>
        <taxon>Neopterygii</taxon>
        <taxon>Teleostei</taxon>
        <taxon>Ostariophysi</taxon>
        <taxon>Cypriniformes</taxon>
        <taxon>Cyprinidae</taxon>
        <taxon>Labeoninae</taxon>
        <taxon>Labeonini</taxon>
        <taxon>Cirrhinus</taxon>
    </lineage>
</organism>